<dbReference type="InterPro" id="IPR020084">
    <property type="entry name" value="NUDIX_hydrolase_CS"/>
</dbReference>
<evidence type="ECO:0000313" key="3">
    <source>
        <dbReference type="EMBL" id="OIR13968.1"/>
    </source>
</evidence>
<reference evidence="3" key="1">
    <citation type="submission" date="2016-10" db="EMBL/GenBank/DDBJ databases">
        <title>Sequence of Gallionella enrichment culture.</title>
        <authorList>
            <person name="Poehlein A."/>
            <person name="Muehling M."/>
            <person name="Daniel R."/>
        </authorList>
    </citation>
    <scope>NUCLEOTIDE SEQUENCE</scope>
</reference>
<dbReference type="Pfam" id="PF00293">
    <property type="entry name" value="NUDIX"/>
    <property type="match status" value="1"/>
</dbReference>
<organism evidence="3">
    <name type="scientific">mine drainage metagenome</name>
    <dbReference type="NCBI Taxonomy" id="410659"/>
    <lineage>
        <taxon>unclassified sequences</taxon>
        <taxon>metagenomes</taxon>
        <taxon>ecological metagenomes</taxon>
    </lineage>
</organism>
<dbReference type="PROSITE" id="PS00893">
    <property type="entry name" value="NUDIX_BOX"/>
    <property type="match status" value="1"/>
</dbReference>
<dbReference type="PROSITE" id="PS51462">
    <property type="entry name" value="NUDIX"/>
    <property type="match status" value="1"/>
</dbReference>
<protein>
    <submittedName>
        <fullName evidence="3">NADH pyrophosphatase</fullName>
        <ecNumber evidence="3">3.6.1.22</ecNumber>
    </submittedName>
</protein>
<dbReference type="PANTHER" id="PTHR43222">
    <property type="entry name" value="NUDIX HYDROLASE 23"/>
    <property type="match status" value="1"/>
</dbReference>
<dbReference type="SUPFAM" id="SSF55811">
    <property type="entry name" value="Nudix"/>
    <property type="match status" value="1"/>
</dbReference>
<dbReference type="InterPro" id="IPR029401">
    <property type="entry name" value="Nudix_N"/>
</dbReference>
<dbReference type="InterPro" id="IPR015797">
    <property type="entry name" value="NUDIX_hydrolase-like_dom_sf"/>
</dbReference>
<dbReference type="CDD" id="cd04511">
    <property type="entry name" value="NUDIX_Hydrolase"/>
    <property type="match status" value="1"/>
</dbReference>
<dbReference type="Gene3D" id="3.90.79.10">
    <property type="entry name" value="Nucleoside Triphosphate Pyrophosphohydrolase"/>
    <property type="match status" value="1"/>
</dbReference>
<feature type="domain" description="Nudix hydrolase" evidence="2">
    <location>
        <begin position="33"/>
        <end position="160"/>
    </location>
</feature>
<dbReference type="Gene3D" id="2.20.70.10">
    <property type="match status" value="1"/>
</dbReference>
<dbReference type="AlphaFoldDB" id="A0A1J5TCN7"/>
<accession>A0A1J5TCN7</accession>
<keyword evidence="1 3" id="KW-0378">Hydrolase</keyword>
<dbReference type="EMBL" id="MLJW01000013">
    <property type="protein sequence ID" value="OIR13968.1"/>
    <property type="molecule type" value="Genomic_DNA"/>
</dbReference>
<dbReference type="InterPro" id="IPR000086">
    <property type="entry name" value="NUDIX_hydrolase_dom"/>
</dbReference>
<dbReference type="PANTHER" id="PTHR43222:SF2">
    <property type="entry name" value="NUDIX HYDROLASE 23, CHLOROPLASTIC"/>
    <property type="match status" value="1"/>
</dbReference>
<proteinExistence type="predicted"/>
<name>A0A1J5TCN7_9ZZZZ</name>
<sequence length="180" mass="20914">MKFCSECGAPVELSLPQDDHRERHVCTVCNTIHYQNPKLIVGAIPEWEDGRILLCRRAIEPRHGLWTLPAGFMENGETTAQAAVRETLEEANARIEIMELYAMYNLPYINQVQLLYRAKLLDLNFSPGVESLEVQLFAENQIPWERLSFRPIRYTLEHYFADRKRGEFTFRNTDLTPPTS</sequence>
<comment type="caution">
    <text evidence="3">The sequence shown here is derived from an EMBL/GenBank/DDBJ whole genome shotgun (WGS) entry which is preliminary data.</text>
</comment>
<dbReference type="EC" id="3.6.1.22" evidence="3"/>
<dbReference type="Pfam" id="PF14803">
    <property type="entry name" value="Zn_ribbon_Nudix"/>
    <property type="match status" value="1"/>
</dbReference>
<gene>
    <name evidence="3" type="primary">nudC_2</name>
    <name evidence="3" type="ORF">GALL_51050</name>
</gene>
<evidence type="ECO:0000259" key="2">
    <source>
        <dbReference type="PROSITE" id="PS51462"/>
    </source>
</evidence>
<dbReference type="GO" id="GO:0016787">
    <property type="term" value="F:hydrolase activity"/>
    <property type="evidence" value="ECO:0007669"/>
    <property type="project" value="UniProtKB-KW"/>
</dbReference>
<evidence type="ECO:0000256" key="1">
    <source>
        <dbReference type="ARBA" id="ARBA00022801"/>
    </source>
</evidence>